<accession>A0ABS0U3V3</accession>
<reference evidence="1 2" key="1">
    <citation type="submission" date="2020-08" db="EMBL/GenBank/DDBJ databases">
        <title>Description of Xenorhabdus lircayensis sp. nov., the symbiotic bacterium associated with the entomopathogenic nematode Steirnernema unicornum.</title>
        <authorList>
            <person name="Castaneda-Alvarez C."/>
            <person name="Prodan S."/>
            <person name="Zamorano A."/>
            <person name="San-Blas E."/>
            <person name="Aballay E."/>
        </authorList>
    </citation>
    <scope>NUCLEOTIDE SEQUENCE [LARGE SCALE GENOMIC DNA]</scope>
    <source>
        <strain evidence="1 2">VLS</strain>
    </source>
</reference>
<feature type="non-terminal residue" evidence="1">
    <location>
        <position position="109"/>
    </location>
</feature>
<organism evidence="1 2">
    <name type="scientific">Xenorhabdus lircayensis</name>
    <dbReference type="NCBI Taxonomy" id="2763499"/>
    <lineage>
        <taxon>Bacteria</taxon>
        <taxon>Pseudomonadati</taxon>
        <taxon>Pseudomonadota</taxon>
        <taxon>Gammaproteobacteria</taxon>
        <taxon>Enterobacterales</taxon>
        <taxon>Morganellaceae</taxon>
        <taxon>Xenorhabdus</taxon>
    </lineage>
</organism>
<evidence type="ECO:0000313" key="1">
    <source>
        <dbReference type="EMBL" id="MBI6548570.1"/>
    </source>
</evidence>
<keyword evidence="2" id="KW-1185">Reference proteome</keyword>
<dbReference type="EMBL" id="JACOII010000028">
    <property type="protein sequence ID" value="MBI6548570.1"/>
    <property type="molecule type" value="Genomic_DNA"/>
</dbReference>
<name>A0ABS0U3V3_9GAMM</name>
<comment type="caution">
    <text evidence="1">The sequence shown here is derived from an EMBL/GenBank/DDBJ whole genome shotgun (WGS) entry which is preliminary data.</text>
</comment>
<proteinExistence type="predicted"/>
<dbReference type="Proteomes" id="UP000696184">
    <property type="component" value="Unassembled WGS sequence"/>
</dbReference>
<gene>
    <name evidence="1" type="ORF">H8A87_07510</name>
</gene>
<evidence type="ECO:0000313" key="2">
    <source>
        <dbReference type="Proteomes" id="UP000696184"/>
    </source>
</evidence>
<protein>
    <submittedName>
        <fullName evidence="1">Phage tail protein</fullName>
    </submittedName>
</protein>
<sequence>DANSKVPSIRKVNGKELLTDIELHAVDVGAYGKEETDGIIKDVKIQIDNVNNLAETANNHANAAIQDANSKVPLTRKVNGKELAADIQLTAADIDAYNKAEVDDRISKV</sequence>
<feature type="non-terminal residue" evidence="1">
    <location>
        <position position="1"/>
    </location>
</feature>